<dbReference type="Proteomes" id="UP001218788">
    <property type="component" value="Unassembled WGS sequence"/>
</dbReference>
<reference evidence="1 2" key="1">
    <citation type="submission" date="2022-10" db="EMBL/GenBank/DDBJ databases">
        <title>Alteromonas sp. chi3 Genome sequencing.</title>
        <authorList>
            <person name="Park S."/>
        </authorList>
    </citation>
    <scope>NUCLEOTIDE SEQUENCE [LARGE SCALE GENOMIC DNA]</scope>
    <source>
        <strain evidence="2">chi3</strain>
    </source>
</reference>
<sequence>MSASHVEAISAKISFNFPYNVFVDNDEIKEEVFQEEKVNWKLIDLDDFIDDLLDWIGEADRNSSDRTLMKQDLFMLNEWEDQFIWSSIETNDYVSPSLHPERFNDICKQVLEANSAH</sequence>
<evidence type="ECO:0008006" key="3">
    <source>
        <dbReference type="Google" id="ProtNLM"/>
    </source>
</evidence>
<evidence type="ECO:0000313" key="1">
    <source>
        <dbReference type="EMBL" id="MDC8832920.1"/>
    </source>
</evidence>
<keyword evidence="2" id="KW-1185">Reference proteome</keyword>
<comment type="caution">
    <text evidence="1">The sequence shown here is derived from an EMBL/GenBank/DDBJ whole genome shotgun (WGS) entry which is preliminary data.</text>
</comment>
<name>A0ABT5L7A1_9ALTE</name>
<accession>A0ABT5L7A1</accession>
<dbReference type="RefSeq" id="WP_273642820.1">
    <property type="nucleotide sequence ID" value="NZ_JAQQXP010000004.1"/>
</dbReference>
<evidence type="ECO:0000313" key="2">
    <source>
        <dbReference type="Proteomes" id="UP001218788"/>
    </source>
</evidence>
<dbReference type="EMBL" id="JAQQXP010000004">
    <property type="protein sequence ID" value="MDC8832920.1"/>
    <property type="molecule type" value="Genomic_DNA"/>
</dbReference>
<proteinExistence type="predicted"/>
<protein>
    <recommendedName>
        <fullName evidence="3">CdiI immunity protein domain-containing protein</fullName>
    </recommendedName>
</protein>
<gene>
    <name evidence="1" type="ORF">OIK42_19375</name>
</gene>
<organism evidence="1 2">
    <name type="scientific">Alteromonas gilva</name>
    <dbReference type="NCBI Taxonomy" id="2987522"/>
    <lineage>
        <taxon>Bacteria</taxon>
        <taxon>Pseudomonadati</taxon>
        <taxon>Pseudomonadota</taxon>
        <taxon>Gammaproteobacteria</taxon>
        <taxon>Alteromonadales</taxon>
        <taxon>Alteromonadaceae</taxon>
        <taxon>Alteromonas/Salinimonas group</taxon>
        <taxon>Alteromonas</taxon>
    </lineage>
</organism>